<comment type="caution">
    <text evidence="2">The sequence shown here is derived from an EMBL/GenBank/DDBJ whole genome shotgun (WGS) entry which is preliminary data.</text>
</comment>
<evidence type="ECO:0000313" key="2">
    <source>
        <dbReference type="EMBL" id="EHH67829.1"/>
    </source>
</evidence>
<dbReference type="EMBL" id="AGQV01000005">
    <property type="protein sequence ID" value="EHH67829.1"/>
    <property type="molecule type" value="Genomic_DNA"/>
</dbReference>
<organism evidence="2 3">
    <name type="scientific">Gluconobacter morbifer G707</name>
    <dbReference type="NCBI Taxonomy" id="1088869"/>
    <lineage>
        <taxon>Bacteria</taxon>
        <taxon>Pseudomonadati</taxon>
        <taxon>Pseudomonadota</taxon>
        <taxon>Alphaproteobacteria</taxon>
        <taxon>Acetobacterales</taxon>
        <taxon>Acetobacteraceae</taxon>
        <taxon>Gluconobacter</taxon>
    </lineage>
</organism>
<dbReference type="RefSeq" id="WP_008851743.1">
    <property type="nucleotide sequence ID" value="NZ_AGQV01000005.1"/>
</dbReference>
<accession>G6XJL7</accession>
<dbReference type="AlphaFoldDB" id="G6XJL7"/>
<feature type="chain" id="PRO_5003489735" description="DUF2501 domain-containing protein" evidence="1">
    <location>
        <begin position="24"/>
        <end position="170"/>
    </location>
</feature>
<dbReference type="Proteomes" id="UP000004949">
    <property type="component" value="Unassembled WGS sequence"/>
</dbReference>
<gene>
    <name evidence="2" type="ORF">GMO_15960</name>
</gene>
<dbReference type="OrthoDB" id="7225017at2"/>
<evidence type="ECO:0000256" key="1">
    <source>
        <dbReference type="SAM" id="SignalP"/>
    </source>
</evidence>
<evidence type="ECO:0008006" key="4">
    <source>
        <dbReference type="Google" id="ProtNLM"/>
    </source>
</evidence>
<dbReference type="PATRIC" id="fig|1088869.3.peg.1592"/>
<protein>
    <recommendedName>
        <fullName evidence="4">DUF2501 domain-containing protein</fullName>
    </recommendedName>
</protein>
<evidence type="ECO:0000313" key="3">
    <source>
        <dbReference type="Proteomes" id="UP000004949"/>
    </source>
</evidence>
<sequence>MITKNTFALSAFAALAFSGAVSAQTIPAEAQTRPVATVPPGTQAVITPNHVQAVSGVNGVQTSASPGSLDAYGLPSIKGAQAGNVAGLTYYCLHNQLVLGTAPIVASRTLAKRPDVQNDQFYSLGGKGLLQTEGNSTFDITTLGKTKRVMLCNQLVKKAQVMGNSAVVGK</sequence>
<proteinExistence type="predicted"/>
<feature type="signal peptide" evidence="1">
    <location>
        <begin position="1"/>
        <end position="23"/>
    </location>
</feature>
<keyword evidence="1" id="KW-0732">Signal</keyword>
<keyword evidence="3" id="KW-1185">Reference proteome</keyword>
<reference evidence="2 3" key="1">
    <citation type="submission" date="2011-10" db="EMBL/GenBank/DDBJ databases">
        <title>Genome sequence of Gluconobacter morbifer G707, isolated from Drosophila gut.</title>
        <authorList>
            <person name="Lee W.-J."/>
            <person name="Kim E.-K."/>
        </authorList>
    </citation>
    <scope>NUCLEOTIDE SEQUENCE [LARGE SCALE GENOMIC DNA]</scope>
    <source>
        <strain evidence="2 3">G707</strain>
    </source>
</reference>
<name>G6XJL7_9PROT</name>